<evidence type="ECO:0000313" key="1">
    <source>
        <dbReference type="EMBL" id="MSA68250.1"/>
    </source>
</evidence>
<sequence length="290" mass="33471">MALINGKVLLQDFVCGFVVIFAMVVCFVSISFEKTILNESYLLKQNEQSRYVQKYKRIYDEVLVYCAQSVDFSSEQAREMSLTNTQMSELLVGTTKGFCKGNSNLVDVELFSKMSEDNLRKAIKNRRIKVTQQQLYNFHANYKENAARYFRIKLANSGIFDAQRLFISAKRKMKYMPLISMSVIVVMLFVYYLFNDNDFKKVMRWFGELLFIASLWTIVIALWSSLANASVLSDNSVVEFDSLFMNYISMAQNLFWIIGLCSFGIGSFMIFISSDGFLKLLDAAKYNSDY</sequence>
<organism evidence="1">
    <name type="scientific">Ligilactobacillus ruminis</name>
    <dbReference type="NCBI Taxonomy" id="1623"/>
    <lineage>
        <taxon>Bacteria</taxon>
        <taxon>Bacillati</taxon>
        <taxon>Bacillota</taxon>
        <taxon>Bacilli</taxon>
        <taxon>Lactobacillales</taxon>
        <taxon>Lactobacillaceae</taxon>
        <taxon>Ligilactobacillus</taxon>
    </lineage>
</organism>
<comment type="caution">
    <text evidence="1">The sequence shown here is derived from an EMBL/GenBank/DDBJ whole genome shotgun (WGS) entry which is preliminary data.</text>
</comment>
<proteinExistence type="predicted"/>
<name>A0A6A8H053_9LACO</name>
<protein>
    <submittedName>
        <fullName evidence="1">Uncharacterized protein</fullName>
    </submittedName>
</protein>
<accession>A0A6A8H053</accession>
<dbReference type="AlphaFoldDB" id="A0A6A8H053"/>
<dbReference type="RefSeq" id="WP_172974608.1">
    <property type="nucleotide sequence ID" value="NZ_JAQEZR010000010.1"/>
</dbReference>
<reference evidence="1" key="1">
    <citation type="journal article" date="2019" name="Nat. Med.">
        <title>A library of human gut bacterial isolates paired with longitudinal multiomics data enables mechanistic microbiome research.</title>
        <authorList>
            <person name="Poyet M."/>
            <person name="Groussin M."/>
            <person name="Gibbons S.M."/>
            <person name="Avila-Pacheco J."/>
            <person name="Jiang X."/>
            <person name="Kearney S.M."/>
            <person name="Perrotta A.R."/>
            <person name="Berdy B."/>
            <person name="Zhao S."/>
            <person name="Lieberman T.D."/>
            <person name="Swanson P.K."/>
            <person name="Smith M."/>
            <person name="Roesemann S."/>
            <person name="Alexander J.E."/>
            <person name="Rich S.A."/>
            <person name="Livny J."/>
            <person name="Vlamakis H."/>
            <person name="Clish C."/>
            <person name="Bullock K."/>
            <person name="Deik A."/>
            <person name="Scott J."/>
            <person name="Pierce K.A."/>
            <person name="Xavier R.J."/>
            <person name="Alm E.J."/>
        </authorList>
    </citation>
    <scope>NUCLEOTIDE SEQUENCE</scope>
    <source>
        <strain evidence="1">BIOML-A18</strain>
    </source>
</reference>
<gene>
    <name evidence="1" type="ORF">GKC89_03855</name>
</gene>
<dbReference type="EMBL" id="WKOD01000007">
    <property type="protein sequence ID" value="MSA68250.1"/>
    <property type="molecule type" value="Genomic_DNA"/>
</dbReference>